<comment type="similarity">
    <text evidence="1 5">Belongs to the E2F/DP family.</text>
</comment>
<dbReference type="InterPro" id="IPR003316">
    <property type="entry name" value="E2F_WHTH_DNA-bd_dom"/>
</dbReference>
<dbReference type="Gene3D" id="1.10.10.10">
    <property type="entry name" value="Winged helix-like DNA-binding domain superfamily/Winged helix DNA-binding domain"/>
    <property type="match status" value="1"/>
</dbReference>
<dbReference type="GO" id="GO:0046983">
    <property type="term" value="F:protein dimerization activity"/>
    <property type="evidence" value="ECO:0007669"/>
    <property type="project" value="InterPro"/>
</dbReference>
<dbReference type="InterPro" id="IPR036388">
    <property type="entry name" value="WH-like_DNA-bd_sf"/>
</dbReference>
<dbReference type="SUPFAM" id="SSF46785">
    <property type="entry name" value="Winged helix' DNA-binding domain"/>
    <property type="match status" value="1"/>
</dbReference>
<dbReference type="GO" id="GO:0000981">
    <property type="term" value="F:DNA-binding transcription factor activity, RNA polymerase II-specific"/>
    <property type="evidence" value="ECO:0007669"/>
    <property type="project" value="TreeGrafter"/>
</dbReference>
<proteinExistence type="inferred from homology"/>
<keyword evidence="10" id="KW-1185">Reference proteome</keyword>
<dbReference type="GO" id="GO:0090575">
    <property type="term" value="C:RNA polymerase II transcription regulator complex"/>
    <property type="evidence" value="ECO:0007669"/>
    <property type="project" value="TreeGrafter"/>
</dbReference>
<dbReference type="InterPro" id="IPR015633">
    <property type="entry name" value="E2F"/>
</dbReference>
<organism evidence="9 10">
    <name type="scientific">Apatococcus lobatus</name>
    <dbReference type="NCBI Taxonomy" id="904363"/>
    <lineage>
        <taxon>Eukaryota</taxon>
        <taxon>Viridiplantae</taxon>
        <taxon>Chlorophyta</taxon>
        <taxon>core chlorophytes</taxon>
        <taxon>Trebouxiophyceae</taxon>
        <taxon>Chlorellales</taxon>
        <taxon>Chlorellaceae</taxon>
        <taxon>Apatococcus</taxon>
    </lineage>
</organism>
<dbReference type="Pfam" id="PF02319">
    <property type="entry name" value="WHD_E2F_TDP"/>
    <property type="match status" value="1"/>
</dbReference>
<name>A0AAW1QUB2_9CHLO</name>
<evidence type="ECO:0000256" key="6">
    <source>
        <dbReference type="SAM" id="Coils"/>
    </source>
</evidence>
<evidence type="ECO:0000256" key="1">
    <source>
        <dbReference type="ARBA" id="ARBA00010940"/>
    </source>
</evidence>
<dbReference type="AlphaFoldDB" id="A0AAW1QUB2"/>
<evidence type="ECO:0000256" key="4">
    <source>
        <dbReference type="ARBA" id="ARBA00023163"/>
    </source>
</evidence>
<evidence type="ECO:0000256" key="2">
    <source>
        <dbReference type="ARBA" id="ARBA00023015"/>
    </source>
</evidence>
<evidence type="ECO:0000259" key="8">
    <source>
        <dbReference type="SMART" id="SM01372"/>
    </source>
</evidence>
<keyword evidence="4 5" id="KW-0804">Transcription</keyword>
<evidence type="ECO:0000313" key="10">
    <source>
        <dbReference type="Proteomes" id="UP001438707"/>
    </source>
</evidence>
<feature type="region of interest" description="Disordered" evidence="7">
    <location>
        <begin position="226"/>
        <end position="253"/>
    </location>
</feature>
<comment type="caution">
    <text evidence="9">The sequence shown here is derived from an EMBL/GenBank/DDBJ whole genome shotgun (WGS) entry which is preliminary data.</text>
</comment>
<dbReference type="SMART" id="SM01372">
    <property type="entry name" value="E2F_TDP"/>
    <property type="match status" value="1"/>
</dbReference>
<dbReference type="InterPro" id="IPR037241">
    <property type="entry name" value="E2F-DP_heterodim"/>
</dbReference>
<feature type="compositionally biased region" description="Low complexity" evidence="7">
    <location>
        <begin position="230"/>
        <end position="246"/>
    </location>
</feature>
<feature type="coiled-coil region" evidence="6">
    <location>
        <begin position="110"/>
        <end position="137"/>
    </location>
</feature>
<evidence type="ECO:0000256" key="5">
    <source>
        <dbReference type="RuleBase" id="RU003796"/>
    </source>
</evidence>
<dbReference type="EMBL" id="JALJOS010000026">
    <property type="protein sequence ID" value="KAK9825108.1"/>
    <property type="molecule type" value="Genomic_DNA"/>
</dbReference>
<reference evidence="9 10" key="1">
    <citation type="journal article" date="2024" name="Nat. Commun.">
        <title>Phylogenomics reveals the evolutionary origins of lichenization in chlorophyte algae.</title>
        <authorList>
            <person name="Puginier C."/>
            <person name="Libourel C."/>
            <person name="Otte J."/>
            <person name="Skaloud P."/>
            <person name="Haon M."/>
            <person name="Grisel S."/>
            <person name="Petersen M."/>
            <person name="Berrin J.G."/>
            <person name="Delaux P.M."/>
            <person name="Dal Grande F."/>
            <person name="Keller J."/>
        </authorList>
    </citation>
    <scope>NUCLEOTIDE SEQUENCE [LARGE SCALE GENOMIC DNA]</scope>
    <source>
        <strain evidence="9 10">SAG 2145</strain>
    </source>
</reference>
<dbReference type="SUPFAM" id="SSF144074">
    <property type="entry name" value="E2F-DP heterodimerization region"/>
    <property type="match status" value="1"/>
</dbReference>
<dbReference type="Proteomes" id="UP001438707">
    <property type="component" value="Unassembled WGS sequence"/>
</dbReference>
<dbReference type="Gene3D" id="6.10.250.540">
    <property type="match status" value="1"/>
</dbReference>
<feature type="domain" description="E2F/DP family winged-helix DNA-binding" evidence="8">
    <location>
        <begin position="39"/>
        <end position="104"/>
    </location>
</feature>
<dbReference type="GO" id="GO:0000978">
    <property type="term" value="F:RNA polymerase II cis-regulatory region sequence-specific DNA binding"/>
    <property type="evidence" value="ECO:0007669"/>
    <property type="project" value="InterPro"/>
</dbReference>
<dbReference type="InterPro" id="IPR032198">
    <property type="entry name" value="E2F_CC-MB"/>
</dbReference>
<evidence type="ECO:0000313" key="9">
    <source>
        <dbReference type="EMBL" id="KAK9825108.1"/>
    </source>
</evidence>
<comment type="subcellular location">
    <subcellularLocation>
        <location evidence="5">Nucleus</location>
    </subcellularLocation>
</comment>
<dbReference type="Pfam" id="PF16421">
    <property type="entry name" value="E2F_CC-MB"/>
    <property type="match status" value="1"/>
</dbReference>
<feature type="region of interest" description="Disordered" evidence="7">
    <location>
        <begin position="1"/>
        <end position="36"/>
    </location>
</feature>
<evidence type="ECO:0000256" key="7">
    <source>
        <dbReference type="SAM" id="MobiDB-lite"/>
    </source>
</evidence>
<keyword evidence="5" id="KW-0539">Nucleus</keyword>
<keyword evidence="2 5" id="KW-0805">Transcription regulation</keyword>
<keyword evidence="3 5" id="KW-0238">DNA-binding</keyword>
<evidence type="ECO:0000256" key="3">
    <source>
        <dbReference type="ARBA" id="ARBA00023125"/>
    </source>
</evidence>
<dbReference type="PANTHER" id="PTHR12081:SF18">
    <property type="entry name" value="TRANSCRIPTION FACTOR E2F2-RELATED"/>
    <property type="match status" value="1"/>
</dbReference>
<keyword evidence="6" id="KW-0175">Coiled coil</keyword>
<accession>A0AAW1QUB2</accession>
<protein>
    <recommendedName>
        <fullName evidence="8">E2F/DP family winged-helix DNA-binding domain-containing protein</fullName>
    </recommendedName>
</protein>
<dbReference type="FunFam" id="1.10.10.10:FF:000008">
    <property type="entry name" value="E2F transcription factor 1"/>
    <property type="match status" value="1"/>
</dbReference>
<dbReference type="PANTHER" id="PTHR12081">
    <property type="entry name" value="TRANSCRIPTION FACTOR E2F"/>
    <property type="match status" value="1"/>
</dbReference>
<gene>
    <name evidence="9" type="ORF">WJX74_009727</name>
</gene>
<sequence>MADGQKAAVLTGSSRSRRATRGANTRSPATPASATGNCRYDSSLGLLTKKFVQLVETAPEGVLDLNKAADSLQVQKRRIYDITNVLEGIGLIEKKSKNNIQWKGTSQVSGEEIQTERRALQEDVQQLQEDERSLDQCIRQLENCVQVMTDDPANRSRLYVTEEDIAELPIVSSETVFAVKAAQGTTLEVPDPDDGPDGANERRYRVILKSQDAPIDVWLVSRANEGETAGGASPSPLTAPAASPLPHDSFQLPATPADDSALAMNGFPTSLGSPMRPITASPLMVKLQNADSDPAFWFSEDMVSSSGLADIFKDDPATMS</sequence>
<dbReference type="CDD" id="cd14660">
    <property type="entry name" value="E2F_DD"/>
    <property type="match status" value="1"/>
</dbReference>
<dbReference type="InterPro" id="IPR036390">
    <property type="entry name" value="WH_DNA-bd_sf"/>
</dbReference>